<dbReference type="SMART" id="SM00387">
    <property type="entry name" value="HATPase_c"/>
    <property type="match status" value="1"/>
</dbReference>
<dbReference type="CDD" id="cd00075">
    <property type="entry name" value="HATPase"/>
    <property type="match status" value="1"/>
</dbReference>
<dbReference type="InterPro" id="IPR050736">
    <property type="entry name" value="Sensor_HK_Regulatory"/>
</dbReference>
<dbReference type="RefSeq" id="WP_124177154.1">
    <property type="nucleotide sequence ID" value="NZ_REFY01000001.1"/>
</dbReference>
<reference evidence="8 9" key="1">
    <citation type="submission" date="2018-10" db="EMBL/GenBank/DDBJ databases">
        <title>Natrarchaeobius chitinivorans gen. nov., sp. nov., and Natrarchaeobius haloalkaliphilus sp. nov., alkaliphilic, chitin-utilizing haloarchaea from hypersaline alkaline lakes.</title>
        <authorList>
            <person name="Sorokin D.Y."/>
            <person name="Elcheninov A.G."/>
            <person name="Kostrikina N.A."/>
            <person name="Bale N.J."/>
            <person name="Sinninghe Damste J.S."/>
            <person name="Khijniak T.V."/>
            <person name="Kublanov I.V."/>
            <person name="Toshchakov S.V."/>
        </authorList>
    </citation>
    <scope>NUCLEOTIDE SEQUENCE [LARGE SCALE GENOMIC DNA]</scope>
    <source>
        <strain evidence="8 9">AArcht-Sl</strain>
    </source>
</reference>
<feature type="transmembrane region" description="Helical" evidence="6">
    <location>
        <begin position="12"/>
        <end position="33"/>
    </location>
</feature>
<dbReference type="Pfam" id="PF00512">
    <property type="entry name" value="HisKA"/>
    <property type="match status" value="1"/>
</dbReference>
<keyword evidence="5" id="KW-0902">Two-component regulatory system</keyword>
<evidence type="ECO:0000259" key="7">
    <source>
        <dbReference type="PROSITE" id="PS50109"/>
    </source>
</evidence>
<dbReference type="InterPro" id="IPR036890">
    <property type="entry name" value="HATPase_C_sf"/>
</dbReference>
<dbReference type="EMBL" id="REFY01000001">
    <property type="protein sequence ID" value="RQG93261.1"/>
    <property type="molecule type" value="Genomic_DNA"/>
</dbReference>
<dbReference type="Pfam" id="PF02518">
    <property type="entry name" value="HATPase_c"/>
    <property type="match status" value="1"/>
</dbReference>
<organism evidence="8 9">
    <name type="scientific">Natrarchaeobius halalkaliphilus</name>
    <dbReference type="NCBI Taxonomy" id="1679091"/>
    <lineage>
        <taxon>Archaea</taxon>
        <taxon>Methanobacteriati</taxon>
        <taxon>Methanobacteriota</taxon>
        <taxon>Stenosarchaea group</taxon>
        <taxon>Halobacteria</taxon>
        <taxon>Halobacteriales</taxon>
        <taxon>Natrialbaceae</taxon>
        <taxon>Natrarchaeobius</taxon>
    </lineage>
</organism>
<evidence type="ECO:0000256" key="5">
    <source>
        <dbReference type="ARBA" id="ARBA00023012"/>
    </source>
</evidence>
<keyword evidence="6" id="KW-0472">Membrane</keyword>
<dbReference type="Proteomes" id="UP000273828">
    <property type="component" value="Unassembled WGS sequence"/>
</dbReference>
<dbReference type="CDD" id="cd00082">
    <property type="entry name" value="HisKA"/>
    <property type="match status" value="1"/>
</dbReference>
<keyword evidence="9" id="KW-1185">Reference proteome</keyword>
<dbReference type="OrthoDB" id="8127at2157"/>
<feature type="domain" description="Histidine kinase" evidence="7">
    <location>
        <begin position="351"/>
        <end position="548"/>
    </location>
</feature>
<dbReference type="Gene3D" id="3.30.450.20">
    <property type="entry name" value="PAS domain"/>
    <property type="match status" value="1"/>
</dbReference>
<dbReference type="GO" id="GO:0000155">
    <property type="term" value="F:phosphorelay sensor kinase activity"/>
    <property type="evidence" value="ECO:0007669"/>
    <property type="project" value="InterPro"/>
</dbReference>
<sequence length="551" mass="61322">MSEQLFAVDSTRLWYVLVFGVSALVCFVGLRRTAYIEHDETRRGLYWLLLTSGVWATIHVGYLTASTPRLQYALFVGGLVVGLAAIGPWLYFCSAYTGRLLHRDETIRRLAVALFVLIVTVKLTNPIHGRYFSTEPATIPFAHLQIHHEPLHWIVMGLAYALSFVGFFMLFELFVRVNSDTRPLFVLVGLTGLPVVLDLLGGTSTILLDITYSSIGVAAFSTGVLFVYLERFQLVRTTGDADDPVIVLDDRDRLRDYNQRAAALFPSLTDGVGRPLEALVPPVESALDSSDPLLEIDVDASTRYYSVSSNPFSLDRARLGRTITLTDVTRRERYRRTLEHQNDRLERFASIVSHDLRNPLTVARGRTVLAIEEDDTDHLEPVVEAHERMETLIDDLLTLAREGTSIDEVERVDPVMIARQSWEMIESEGATLVIEGDSERPLEADSDRLQQLFENLFRNAIEHGGRDVTITVGSLSDAPGFYLEDDGPGIPPDEHQAVLDPGYTTTSDGTGFGLSIVTDIVDGHGWQLRLSEGEAGGARFDVLTDEPIRDS</sequence>
<dbReference type="Gene3D" id="3.30.565.10">
    <property type="entry name" value="Histidine kinase-like ATPase, C-terminal domain"/>
    <property type="match status" value="1"/>
</dbReference>
<feature type="transmembrane region" description="Helical" evidence="6">
    <location>
        <begin position="183"/>
        <end position="204"/>
    </location>
</feature>
<dbReference type="AlphaFoldDB" id="A0A3N6MCN2"/>
<dbReference type="Pfam" id="PF16927">
    <property type="entry name" value="HisKA_7TM"/>
    <property type="match status" value="1"/>
</dbReference>
<feature type="transmembrane region" description="Helical" evidence="6">
    <location>
        <begin position="151"/>
        <end position="171"/>
    </location>
</feature>
<dbReference type="SUPFAM" id="SSF55874">
    <property type="entry name" value="ATPase domain of HSP90 chaperone/DNA topoisomerase II/histidine kinase"/>
    <property type="match status" value="1"/>
</dbReference>
<dbReference type="InterPro" id="IPR031621">
    <property type="entry name" value="HisKA_7TM"/>
</dbReference>
<keyword evidence="3" id="KW-0808">Transferase</keyword>
<evidence type="ECO:0000256" key="3">
    <source>
        <dbReference type="ARBA" id="ARBA00022679"/>
    </source>
</evidence>
<dbReference type="PANTHER" id="PTHR43711:SF1">
    <property type="entry name" value="HISTIDINE KINASE 1"/>
    <property type="match status" value="1"/>
</dbReference>
<feature type="transmembrane region" description="Helical" evidence="6">
    <location>
        <begin position="71"/>
        <end position="98"/>
    </location>
</feature>
<dbReference type="SMART" id="SM00388">
    <property type="entry name" value="HisKA"/>
    <property type="match status" value="1"/>
</dbReference>
<keyword evidence="4 8" id="KW-0418">Kinase</keyword>
<dbReference type="PROSITE" id="PS50109">
    <property type="entry name" value="HIS_KIN"/>
    <property type="match status" value="1"/>
</dbReference>
<dbReference type="SUPFAM" id="SSF47384">
    <property type="entry name" value="Homodimeric domain of signal transducing histidine kinase"/>
    <property type="match status" value="1"/>
</dbReference>
<protein>
    <recommendedName>
        <fullName evidence="2">histidine kinase</fullName>
        <ecNumber evidence="2">2.7.13.3</ecNumber>
    </recommendedName>
</protein>
<dbReference type="PANTHER" id="PTHR43711">
    <property type="entry name" value="TWO-COMPONENT HISTIDINE KINASE"/>
    <property type="match status" value="1"/>
</dbReference>
<comment type="caution">
    <text evidence="8">The sequence shown here is derived from an EMBL/GenBank/DDBJ whole genome shotgun (WGS) entry which is preliminary data.</text>
</comment>
<dbReference type="Gene3D" id="1.10.287.130">
    <property type="match status" value="1"/>
</dbReference>
<dbReference type="InterPro" id="IPR036097">
    <property type="entry name" value="HisK_dim/P_sf"/>
</dbReference>
<evidence type="ECO:0000256" key="1">
    <source>
        <dbReference type="ARBA" id="ARBA00000085"/>
    </source>
</evidence>
<evidence type="ECO:0000256" key="6">
    <source>
        <dbReference type="SAM" id="Phobius"/>
    </source>
</evidence>
<dbReference type="InterPro" id="IPR005467">
    <property type="entry name" value="His_kinase_dom"/>
</dbReference>
<dbReference type="InterPro" id="IPR003594">
    <property type="entry name" value="HATPase_dom"/>
</dbReference>
<evidence type="ECO:0000313" key="9">
    <source>
        <dbReference type="Proteomes" id="UP000273828"/>
    </source>
</evidence>
<feature type="transmembrane region" description="Helical" evidence="6">
    <location>
        <begin position="110"/>
        <end position="131"/>
    </location>
</feature>
<accession>A0A3N6MCN2</accession>
<dbReference type="InterPro" id="IPR003661">
    <property type="entry name" value="HisK_dim/P_dom"/>
</dbReference>
<feature type="transmembrane region" description="Helical" evidence="6">
    <location>
        <begin position="45"/>
        <end position="65"/>
    </location>
</feature>
<keyword evidence="6" id="KW-1133">Transmembrane helix</keyword>
<feature type="transmembrane region" description="Helical" evidence="6">
    <location>
        <begin position="210"/>
        <end position="229"/>
    </location>
</feature>
<name>A0A3N6MCN2_9EURY</name>
<comment type="catalytic activity">
    <reaction evidence="1">
        <text>ATP + protein L-histidine = ADP + protein N-phospho-L-histidine.</text>
        <dbReference type="EC" id="2.7.13.3"/>
    </reaction>
</comment>
<evidence type="ECO:0000256" key="2">
    <source>
        <dbReference type="ARBA" id="ARBA00012438"/>
    </source>
</evidence>
<evidence type="ECO:0000256" key="4">
    <source>
        <dbReference type="ARBA" id="ARBA00022777"/>
    </source>
</evidence>
<dbReference type="EC" id="2.7.13.3" evidence="2"/>
<keyword evidence="6" id="KW-0812">Transmembrane</keyword>
<evidence type="ECO:0000313" key="8">
    <source>
        <dbReference type="EMBL" id="RQG93261.1"/>
    </source>
</evidence>
<gene>
    <name evidence="8" type="ORF">EA462_03455</name>
</gene>
<proteinExistence type="predicted"/>